<reference evidence="1 2" key="1">
    <citation type="submission" date="2009-10" db="EMBL/GenBank/DDBJ databases">
        <authorList>
            <person name="Weinstock G."/>
            <person name="Sodergren E."/>
            <person name="Clifton S."/>
            <person name="Fulton L."/>
            <person name="Fulton B."/>
            <person name="Courtney L."/>
            <person name="Fronick C."/>
            <person name="Harrison M."/>
            <person name="Strong C."/>
            <person name="Farmer C."/>
            <person name="Delahaunty K."/>
            <person name="Markovic C."/>
            <person name="Hall O."/>
            <person name="Minx P."/>
            <person name="Tomlinson C."/>
            <person name="Mitreva M."/>
            <person name="Nelson J."/>
            <person name="Hou S."/>
            <person name="Wollam A."/>
            <person name="Pepin K.H."/>
            <person name="Johnson M."/>
            <person name="Bhonagiri V."/>
            <person name="Nash W.E."/>
            <person name="Warren W."/>
            <person name="Chinwalla A."/>
            <person name="Mardis E.R."/>
            <person name="Wilson R.K."/>
        </authorList>
    </citation>
    <scope>NUCLEOTIDE SEQUENCE [LARGE SCALE GENOMIC DNA]</scope>
    <source>
        <strain evidence="1 2">ATCC 23970</strain>
    </source>
</reference>
<protein>
    <submittedName>
        <fullName evidence="1">Uncharacterized protein</fullName>
    </submittedName>
</protein>
<organism evidence="1 2">
    <name type="scientific">Neisseria lactamica ATCC 23970</name>
    <dbReference type="NCBI Taxonomy" id="546265"/>
    <lineage>
        <taxon>Bacteria</taxon>
        <taxon>Pseudomonadati</taxon>
        <taxon>Pseudomonadota</taxon>
        <taxon>Betaproteobacteria</taxon>
        <taxon>Neisseriales</taxon>
        <taxon>Neisseriaceae</taxon>
        <taxon>Neisseria</taxon>
    </lineage>
</organism>
<evidence type="ECO:0000313" key="2">
    <source>
        <dbReference type="Proteomes" id="UP000003843"/>
    </source>
</evidence>
<gene>
    <name evidence="1" type="ORF">NEILACOT_03819</name>
</gene>
<evidence type="ECO:0000313" key="1">
    <source>
        <dbReference type="EMBL" id="EEZ76096.1"/>
    </source>
</evidence>
<name>D0W8G5_NEILA</name>
<dbReference type="EMBL" id="ACEQ02000008">
    <property type="protein sequence ID" value="EEZ76096.1"/>
    <property type="molecule type" value="Genomic_DNA"/>
</dbReference>
<dbReference type="AlphaFoldDB" id="D0W8G5"/>
<comment type="caution">
    <text evidence="1">The sequence shown here is derived from an EMBL/GenBank/DDBJ whole genome shotgun (WGS) entry which is preliminary data.</text>
</comment>
<accession>D0W8G5</accession>
<dbReference type="Proteomes" id="UP000003843">
    <property type="component" value="Unassembled WGS sequence"/>
</dbReference>
<proteinExistence type="predicted"/>
<sequence length="59" mass="6037">MKQTDTARAGIRFHIAPMPSEAGRGAVKASDGIARLAGRTPAAFVRTLCPNPTASSAAN</sequence>
<dbReference type="RefSeq" id="WP_003708332.1">
    <property type="nucleotide sequence ID" value="NZ_KN046803.1"/>
</dbReference>